<organism evidence="6 7">
    <name type="scientific">Scheffersomyces stipitis (strain ATCC 58785 / CBS 6054 / NBRC 10063 / NRRL Y-11545)</name>
    <name type="common">Yeast</name>
    <name type="synonym">Pichia stipitis</name>
    <dbReference type="NCBI Taxonomy" id="322104"/>
    <lineage>
        <taxon>Eukaryota</taxon>
        <taxon>Fungi</taxon>
        <taxon>Dikarya</taxon>
        <taxon>Ascomycota</taxon>
        <taxon>Saccharomycotina</taxon>
        <taxon>Pichiomycetes</taxon>
        <taxon>Debaryomycetaceae</taxon>
        <taxon>Scheffersomyces</taxon>
    </lineage>
</organism>
<keyword evidence="2 4" id="KW-0863">Zinc-finger</keyword>
<proteinExistence type="predicted"/>
<evidence type="ECO:0000256" key="1">
    <source>
        <dbReference type="ARBA" id="ARBA00022723"/>
    </source>
</evidence>
<dbReference type="eggNOG" id="KOG0504">
    <property type="taxonomic scope" value="Eukaryota"/>
</dbReference>
<dbReference type="EMBL" id="CP000502">
    <property type="protein sequence ID" value="ABN68621.2"/>
    <property type="molecule type" value="Genomic_DNA"/>
</dbReference>
<dbReference type="SMART" id="SM00291">
    <property type="entry name" value="ZnF_ZZ"/>
    <property type="match status" value="1"/>
</dbReference>
<keyword evidence="3" id="KW-0862">Zinc</keyword>
<dbReference type="GO" id="GO:0000423">
    <property type="term" value="P:mitophagy"/>
    <property type="evidence" value="ECO:0007669"/>
    <property type="project" value="TreeGrafter"/>
</dbReference>
<dbReference type="PROSITE" id="PS50135">
    <property type="entry name" value="ZF_ZZ_2"/>
    <property type="match status" value="1"/>
</dbReference>
<dbReference type="AlphaFoldDB" id="A3LZY8"/>
<name>A3LZY8_PICST</name>
<dbReference type="InterPro" id="IPR043145">
    <property type="entry name" value="Znf_ZZ_sf"/>
</dbReference>
<accession>A3LZY8</accession>
<feature type="domain" description="ZZ-type" evidence="5">
    <location>
        <begin position="179"/>
        <end position="242"/>
    </location>
</feature>
<dbReference type="CDD" id="cd02340">
    <property type="entry name" value="ZZ_NBR1_like"/>
    <property type="match status" value="1"/>
</dbReference>
<dbReference type="Gene3D" id="3.30.60.90">
    <property type="match status" value="1"/>
</dbReference>
<keyword evidence="7" id="KW-1185">Reference proteome</keyword>
<evidence type="ECO:0000259" key="5">
    <source>
        <dbReference type="PROSITE" id="PS50135"/>
    </source>
</evidence>
<dbReference type="PANTHER" id="PTHR15090">
    <property type="entry name" value="SEQUESTOSOME 1-RELATED"/>
    <property type="match status" value="1"/>
</dbReference>
<dbReference type="OMA" id="ICCDVCH"/>
<keyword evidence="1" id="KW-0479">Metal-binding</keyword>
<dbReference type="HOGENOM" id="CLU_022266_0_0_1"/>
<evidence type="ECO:0000256" key="2">
    <source>
        <dbReference type="ARBA" id="ARBA00022771"/>
    </source>
</evidence>
<dbReference type="PANTHER" id="PTHR15090:SF0">
    <property type="entry name" value="SEQUESTOSOME-1"/>
    <property type="match status" value="1"/>
</dbReference>
<dbReference type="InterPro" id="IPR052260">
    <property type="entry name" value="Autophagy_Rcpt_SigReg"/>
</dbReference>
<dbReference type="InParanoid" id="A3LZY8"/>
<dbReference type="InterPro" id="IPR000433">
    <property type="entry name" value="Znf_ZZ"/>
</dbReference>
<dbReference type="GO" id="GO:0016235">
    <property type="term" value="C:aggresome"/>
    <property type="evidence" value="ECO:0007669"/>
    <property type="project" value="TreeGrafter"/>
</dbReference>
<dbReference type="OrthoDB" id="661148at2759"/>
<evidence type="ECO:0000313" key="6">
    <source>
        <dbReference type="EMBL" id="ABN68621.2"/>
    </source>
</evidence>
<dbReference type="GeneID" id="4840890"/>
<dbReference type="Pfam" id="PF00569">
    <property type="entry name" value="ZZ"/>
    <property type="match status" value="1"/>
</dbReference>
<dbReference type="GO" id="GO:0035973">
    <property type="term" value="P:aggrephagy"/>
    <property type="evidence" value="ECO:0007669"/>
    <property type="project" value="TreeGrafter"/>
</dbReference>
<dbReference type="RefSeq" id="XP_001386650.2">
    <property type="nucleotide sequence ID" value="XM_001386613.1"/>
</dbReference>
<dbReference type="GO" id="GO:0070530">
    <property type="term" value="F:K63-linked polyubiquitin modification-dependent protein binding"/>
    <property type="evidence" value="ECO:0007669"/>
    <property type="project" value="TreeGrafter"/>
</dbReference>
<dbReference type="GO" id="GO:0044753">
    <property type="term" value="C:amphisome"/>
    <property type="evidence" value="ECO:0007669"/>
    <property type="project" value="TreeGrafter"/>
</dbReference>
<dbReference type="GO" id="GO:0008270">
    <property type="term" value="F:zinc ion binding"/>
    <property type="evidence" value="ECO:0007669"/>
    <property type="project" value="UniProtKB-KW"/>
</dbReference>
<evidence type="ECO:0000256" key="3">
    <source>
        <dbReference type="ARBA" id="ARBA00022833"/>
    </source>
</evidence>
<dbReference type="SUPFAM" id="SSF57850">
    <property type="entry name" value="RING/U-box"/>
    <property type="match status" value="1"/>
</dbReference>
<dbReference type="Proteomes" id="UP000002258">
    <property type="component" value="Chromosome 8"/>
</dbReference>
<dbReference type="GO" id="GO:0007032">
    <property type="term" value="P:endosome organization"/>
    <property type="evidence" value="ECO:0007669"/>
    <property type="project" value="TreeGrafter"/>
</dbReference>
<reference evidence="6 7" key="1">
    <citation type="journal article" date="2007" name="Nat. Biotechnol.">
        <title>Genome sequence of the lignocellulose-bioconverting and xylose-fermenting yeast Pichia stipitis.</title>
        <authorList>
            <person name="Jeffries T.W."/>
            <person name="Grigoriev I.V."/>
            <person name="Grimwood J."/>
            <person name="Laplaza J.M."/>
            <person name="Aerts A."/>
            <person name="Salamov A."/>
            <person name="Schmutz J."/>
            <person name="Lindquist E."/>
            <person name="Dehal P."/>
            <person name="Shapiro H."/>
            <person name="Jin Y.S."/>
            <person name="Passoth V."/>
            <person name="Richardson P.M."/>
        </authorList>
    </citation>
    <scope>NUCLEOTIDE SEQUENCE [LARGE SCALE GENOMIC DNA]</scope>
    <source>
        <strain evidence="7">ATCC 58785 / CBS 6054 / NBRC 10063 / NRRL Y-11545</strain>
    </source>
</reference>
<protein>
    <recommendedName>
        <fullName evidence="5">ZZ-type domain-containing protein</fullName>
    </recommendedName>
</protein>
<dbReference type="GO" id="GO:0005080">
    <property type="term" value="F:protein kinase C binding"/>
    <property type="evidence" value="ECO:0007669"/>
    <property type="project" value="TreeGrafter"/>
</dbReference>
<gene>
    <name evidence="6" type="ORF">PICST_33722</name>
</gene>
<evidence type="ECO:0000256" key="4">
    <source>
        <dbReference type="PROSITE-ProRule" id="PRU00228"/>
    </source>
</evidence>
<dbReference type="KEGG" id="pic:PICST_33722"/>
<sequence length="740" mass="82511">MNTTNNQVISVKVTHNRLALASLPSVEKTLSINRTTFDKVKSKDEFTDLLSKTDLSVSSENNSFISYLRKSKKRKEYVPLESTEDFKSLSRSLKVKNHVKLIINDKSPIIEGNYKKRKTSSIDFAGLGDALLEAALEHFKEIFADLPVHETPSSGVEKNLNIEKEITQTKVSGEDLIVHENVACDSCSRNVFIPIKGIRYCCLVCPDFDLCEACATRSINNKQDIGDHSYSHPVAMLQKQDKYFNQKKFNFSGHLPAHGGPSNLPSGESNVVVYDIPLENCNSQTKERLENLLQRDGIDPFISNVSKYIENSDRYEELLSLSQVGSSVENDDEMNFVILKSMIDKCRNDNTESCVGPVQILEPSVSPFESIPVDSVPKVLVKPKKISNHARVISLMLTNTSAVTIDGGDFKFEFFNDTQKEIVVVKNASRVKPGQQRFYNLGRLNDSFDKLSGMKLRLSAPNAVLEGDYNETYDSELLFVSMTGSLLEQPSNEHIIDNSYLDNNDEVIVTVVPKSSSTAQIMISNKSEKMIDCSYLKLEIVNCFNRSVVTVIVRKKHGINPGKVGKFNIGLIDAHMKYPFKLVMKNDFNIGYCDLSINNLSGRLTFEKESSIEIDDQAGFVSDDETHTSGTESILEDQIEMEGVDDHIRNDVEVKITTPHESLESSLVGSIHSIVLPSLPKEALVESSNSEYVDARSASIEHADKALTENVEDDYDIISVEGDAETDSDFELLSPSISNQ</sequence>
<evidence type="ECO:0000313" key="7">
    <source>
        <dbReference type="Proteomes" id="UP000002258"/>
    </source>
</evidence>